<dbReference type="EMBL" id="VORU01000008">
    <property type="protein sequence ID" value="TXD68795.1"/>
    <property type="molecule type" value="Genomic_DNA"/>
</dbReference>
<feature type="domain" description="Glycosyltransferase 2-like" evidence="1">
    <location>
        <begin position="7"/>
        <end position="173"/>
    </location>
</feature>
<gene>
    <name evidence="2" type="ORF">ESV24_10065</name>
</gene>
<name>A0A5C6YNM2_9FLAO</name>
<protein>
    <submittedName>
        <fullName evidence="2">Glycosyltransferase family 2 protein</fullName>
    </submittedName>
</protein>
<evidence type="ECO:0000259" key="1">
    <source>
        <dbReference type="Pfam" id="PF00535"/>
    </source>
</evidence>
<proteinExistence type="predicted"/>
<dbReference type="GO" id="GO:0016740">
    <property type="term" value="F:transferase activity"/>
    <property type="evidence" value="ECO:0007669"/>
    <property type="project" value="UniProtKB-KW"/>
</dbReference>
<sequence>MFSFYTVIVTYNGRRWIDKCIDSLYESSFQNNIIIVDNNSVDNTVSYIKRKYTDIYVLAQEQNLGFGKANNLGISYALQKGADFIFLLNQDAMIKKNTLEKLIKVSNDYPEYGVLSPFHLDWDGSKLEYYFSKFTLKNIELYSDYVLQKELKLLYEVPFINAAAWLVPRKTFEAVGGFDPIFHHYGEDNNYCQRLNFHKIKIGVVTGSFIFHDSKKRREPPNYLFSEAYYLDEVKKLQIKYANINDHYSERALNNELKHINKLILINAFKLNNRAICGYLKKYRIFKKNIEIIAQSRKQNIVKKPNYLNL</sequence>
<dbReference type="InterPro" id="IPR029044">
    <property type="entry name" value="Nucleotide-diphossugar_trans"/>
</dbReference>
<dbReference type="CDD" id="cd04186">
    <property type="entry name" value="GT_2_like_c"/>
    <property type="match status" value="1"/>
</dbReference>
<dbReference type="PANTHER" id="PTHR43179">
    <property type="entry name" value="RHAMNOSYLTRANSFERASE WBBL"/>
    <property type="match status" value="1"/>
</dbReference>
<dbReference type="OrthoDB" id="9771846at2"/>
<keyword evidence="2" id="KW-0808">Transferase</keyword>
<dbReference type="Proteomes" id="UP000321945">
    <property type="component" value="Unassembled WGS sequence"/>
</dbReference>
<dbReference type="Pfam" id="PF00535">
    <property type="entry name" value="Glycos_transf_2"/>
    <property type="match status" value="1"/>
</dbReference>
<dbReference type="AlphaFoldDB" id="A0A5C6YNM2"/>
<dbReference type="PANTHER" id="PTHR43179:SF7">
    <property type="entry name" value="RHAMNOSYLTRANSFERASE WBBL"/>
    <property type="match status" value="1"/>
</dbReference>
<evidence type="ECO:0000313" key="3">
    <source>
        <dbReference type="Proteomes" id="UP000321945"/>
    </source>
</evidence>
<comment type="caution">
    <text evidence="2">The sequence shown here is derived from an EMBL/GenBank/DDBJ whole genome shotgun (WGS) entry which is preliminary data.</text>
</comment>
<organism evidence="2 3">
    <name type="scientific">Aequorivita lipolytica</name>
    <dbReference type="NCBI Taxonomy" id="153267"/>
    <lineage>
        <taxon>Bacteria</taxon>
        <taxon>Pseudomonadati</taxon>
        <taxon>Bacteroidota</taxon>
        <taxon>Flavobacteriia</taxon>
        <taxon>Flavobacteriales</taxon>
        <taxon>Flavobacteriaceae</taxon>
        <taxon>Aequorivita</taxon>
    </lineage>
</organism>
<dbReference type="InterPro" id="IPR001173">
    <property type="entry name" value="Glyco_trans_2-like"/>
</dbReference>
<reference evidence="2 3" key="1">
    <citation type="submission" date="2019-08" db="EMBL/GenBank/DDBJ databases">
        <title>Genome of Aequorivita lipolytica Y10-2 (type strain).</title>
        <authorList>
            <person name="Bowman J.P."/>
        </authorList>
    </citation>
    <scope>NUCLEOTIDE SEQUENCE [LARGE SCALE GENOMIC DNA]</scope>
    <source>
        <strain evidence="2 3">Y10-2</strain>
    </source>
</reference>
<accession>A0A5C6YNM2</accession>
<dbReference type="SUPFAM" id="SSF53448">
    <property type="entry name" value="Nucleotide-diphospho-sugar transferases"/>
    <property type="match status" value="1"/>
</dbReference>
<dbReference type="Gene3D" id="3.90.550.10">
    <property type="entry name" value="Spore Coat Polysaccharide Biosynthesis Protein SpsA, Chain A"/>
    <property type="match status" value="1"/>
</dbReference>
<dbReference type="RefSeq" id="WP_111816145.1">
    <property type="nucleotide sequence ID" value="NZ_CBCRZQ010000006.1"/>
</dbReference>
<evidence type="ECO:0000313" key="2">
    <source>
        <dbReference type="EMBL" id="TXD68795.1"/>
    </source>
</evidence>
<keyword evidence="3" id="KW-1185">Reference proteome</keyword>